<name>A0A6C0GK36_9BACT</name>
<keyword evidence="1" id="KW-0175">Coiled coil</keyword>
<evidence type="ECO:0000313" key="3">
    <source>
        <dbReference type="EMBL" id="QHT68319.1"/>
    </source>
</evidence>
<accession>A0A6C0GK36</accession>
<reference evidence="3 4" key="1">
    <citation type="submission" date="2020-01" db="EMBL/GenBank/DDBJ databases">
        <authorList>
            <person name="Kim M.K."/>
        </authorList>
    </citation>
    <scope>NUCLEOTIDE SEQUENCE [LARGE SCALE GENOMIC DNA]</scope>
    <source>
        <strain evidence="3 4">172606-1</strain>
    </source>
</reference>
<feature type="chain" id="PRO_5025691603" evidence="2">
    <location>
        <begin position="23"/>
        <end position="202"/>
    </location>
</feature>
<protein>
    <submittedName>
        <fullName evidence="3">Ezrin/radixin/moesin family protein</fullName>
    </submittedName>
</protein>
<evidence type="ECO:0000256" key="1">
    <source>
        <dbReference type="SAM" id="Coils"/>
    </source>
</evidence>
<dbReference type="AlphaFoldDB" id="A0A6C0GK36"/>
<feature type="coiled-coil region" evidence="1">
    <location>
        <begin position="50"/>
        <end position="105"/>
    </location>
</feature>
<keyword evidence="4" id="KW-1185">Reference proteome</keyword>
<keyword evidence="2" id="KW-0732">Signal</keyword>
<dbReference type="Proteomes" id="UP000480178">
    <property type="component" value="Chromosome"/>
</dbReference>
<dbReference type="RefSeq" id="WP_162444333.1">
    <property type="nucleotide sequence ID" value="NZ_CP048222.1"/>
</dbReference>
<gene>
    <name evidence="3" type="ORF">GXP67_17560</name>
</gene>
<proteinExistence type="predicted"/>
<evidence type="ECO:0000313" key="4">
    <source>
        <dbReference type="Proteomes" id="UP000480178"/>
    </source>
</evidence>
<evidence type="ECO:0000256" key="2">
    <source>
        <dbReference type="SAM" id="SignalP"/>
    </source>
</evidence>
<sequence length="202" mass="22964">MKNYVLILILCLSVSFVSNSYAQKRKKSKEDKATEKEWKKKAKSLDPLEYKSLVDEQSKLKSEASELNAKVLGFEEQMSVKDTEIEKLKAELQEAKTKLADEQSSNVTGSGSKISAKGVIFKVQIGAFRNKDLSKYFENNQNFSGDVDPDGVKKYTLGYFGEYWEADNFKKYLREMGVKDAWIVPYKDGERVNIKDVLEGAI</sequence>
<organism evidence="3 4">
    <name type="scientific">Rhodocytophaga rosea</name>
    <dbReference type="NCBI Taxonomy" id="2704465"/>
    <lineage>
        <taxon>Bacteria</taxon>
        <taxon>Pseudomonadati</taxon>
        <taxon>Bacteroidota</taxon>
        <taxon>Cytophagia</taxon>
        <taxon>Cytophagales</taxon>
        <taxon>Rhodocytophagaceae</taxon>
        <taxon>Rhodocytophaga</taxon>
    </lineage>
</organism>
<feature type="signal peptide" evidence="2">
    <location>
        <begin position="1"/>
        <end position="22"/>
    </location>
</feature>
<dbReference type="KEGG" id="rhoz:GXP67_17560"/>
<dbReference type="EMBL" id="CP048222">
    <property type="protein sequence ID" value="QHT68319.1"/>
    <property type="molecule type" value="Genomic_DNA"/>
</dbReference>